<keyword evidence="1" id="KW-0472">Membrane</keyword>
<feature type="transmembrane region" description="Helical" evidence="1">
    <location>
        <begin position="42"/>
        <end position="64"/>
    </location>
</feature>
<protein>
    <submittedName>
        <fullName evidence="2">Uncharacterized protein</fullName>
    </submittedName>
</protein>
<accession>A0AA36CBP3</accession>
<dbReference type="AlphaFoldDB" id="A0AA36CBP3"/>
<keyword evidence="1" id="KW-0812">Transmembrane</keyword>
<evidence type="ECO:0000256" key="1">
    <source>
        <dbReference type="SAM" id="Phobius"/>
    </source>
</evidence>
<gene>
    <name evidence="2" type="ORF">MSPICULIGERA_LOCUS4606</name>
</gene>
<dbReference type="Proteomes" id="UP001177023">
    <property type="component" value="Unassembled WGS sequence"/>
</dbReference>
<feature type="transmembrane region" description="Helical" evidence="1">
    <location>
        <begin position="141"/>
        <end position="164"/>
    </location>
</feature>
<feature type="transmembrane region" description="Helical" evidence="1">
    <location>
        <begin position="99"/>
        <end position="121"/>
    </location>
</feature>
<evidence type="ECO:0000313" key="3">
    <source>
        <dbReference type="Proteomes" id="UP001177023"/>
    </source>
</evidence>
<name>A0AA36CBP3_9BILA</name>
<sequence length="174" mass="19457">MVAAQESTIIVCFSSAPALQFGSWLQDILGDGLEDKTLALRFIVPCGLFMAAANVAAYAHAMLYRHQEEAVMRPETMEEILHSQFSAECSSRIKLERGWTLLGGVFFGFSCLLGLVCHSYYSITSLKLNTKKMRELSKALLLSMSCQITTFFLTLTLPLIVLMAKYGDEDIYKY</sequence>
<keyword evidence="1" id="KW-1133">Transmembrane helix</keyword>
<keyword evidence="3" id="KW-1185">Reference proteome</keyword>
<reference evidence="2" key="1">
    <citation type="submission" date="2023-06" db="EMBL/GenBank/DDBJ databases">
        <authorList>
            <person name="Delattre M."/>
        </authorList>
    </citation>
    <scope>NUCLEOTIDE SEQUENCE</scope>
    <source>
        <strain evidence="2">AF72</strain>
    </source>
</reference>
<feature type="non-terminal residue" evidence="2">
    <location>
        <position position="1"/>
    </location>
</feature>
<organism evidence="2 3">
    <name type="scientific">Mesorhabditis spiculigera</name>
    <dbReference type="NCBI Taxonomy" id="96644"/>
    <lineage>
        <taxon>Eukaryota</taxon>
        <taxon>Metazoa</taxon>
        <taxon>Ecdysozoa</taxon>
        <taxon>Nematoda</taxon>
        <taxon>Chromadorea</taxon>
        <taxon>Rhabditida</taxon>
        <taxon>Rhabditina</taxon>
        <taxon>Rhabditomorpha</taxon>
        <taxon>Rhabditoidea</taxon>
        <taxon>Rhabditidae</taxon>
        <taxon>Mesorhabditinae</taxon>
        <taxon>Mesorhabditis</taxon>
    </lineage>
</organism>
<proteinExistence type="predicted"/>
<evidence type="ECO:0000313" key="2">
    <source>
        <dbReference type="EMBL" id="CAJ0565986.1"/>
    </source>
</evidence>
<comment type="caution">
    <text evidence="2">The sequence shown here is derived from an EMBL/GenBank/DDBJ whole genome shotgun (WGS) entry which is preliminary data.</text>
</comment>
<dbReference type="EMBL" id="CATQJA010001146">
    <property type="protein sequence ID" value="CAJ0565986.1"/>
    <property type="molecule type" value="Genomic_DNA"/>
</dbReference>